<dbReference type="PANTHER" id="PTHR33392">
    <property type="entry name" value="POLYISOPRENYL-TEICHOIC ACID--PEPTIDOGLYCAN TEICHOIC ACID TRANSFERASE TAGU"/>
    <property type="match status" value="1"/>
</dbReference>
<evidence type="ECO:0000256" key="1">
    <source>
        <dbReference type="ARBA" id="ARBA00006068"/>
    </source>
</evidence>
<dbReference type="RefSeq" id="WP_322446220.1">
    <property type="nucleotide sequence ID" value="NZ_JAXOFX010000004.1"/>
</dbReference>
<dbReference type="PANTHER" id="PTHR33392:SF3">
    <property type="entry name" value="POLYISOPRENYL-TEICHOIC ACID--PEPTIDOGLYCAN TEICHOIC ACID TRANSFERASE TAGT"/>
    <property type="match status" value="1"/>
</dbReference>
<dbReference type="EMBL" id="JAXOFX010000004">
    <property type="protein sequence ID" value="MDZ5471931.1"/>
    <property type="molecule type" value="Genomic_DNA"/>
</dbReference>
<dbReference type="NCBIfam" id="TIGR00350">
    <property type="entry name" value="lytR_cpsA_psr"/>
    <property type="match status" value="1"/>
</dbReference>
<evidence type="ECO:0000256" key="4">
    <source>
        <dbReference type="ARBA" id="ARBA00022989"/>
    </source>
</evidence>
<dbReference type="Pfam" id="PF03816">
    <property type="entry name" value="LytR_cpsA_psr"/>
    <property type="match status" value="1"/>
</dbReference>
<name>A0ABU5IXT9_9BACI</name>
<sequence>MSTTRRSYNIKKQKSKRKKVFMWIFVPILVLALSATAYGAFLYNKAQSVMDKSYNPIERKSSKRETVVDPQIDNISVLIIGVDESEKRGTDSHGRSDALMLATFNEKAKSVKLVSIPRDSYVYIPEVGYEDKINHAHAFGGPAATIETVEELLDIPVDFYVKVNFNAFMDIVDAVGGVEINVAKAITEQDSQDRQGAINLQPGLQTLNGEQALAYSRTRFDNDIERGKRQQEVLKALITKSVSLGSFTKHADIIEAVGNNMSTDLTFNQMKSFIDYAAAGTSMDIQTLSLEGQDFWTTNSRGNRVYYYQVDQMKLATLQTTLKTHLGVASAEDTNTSTTTAQEGNQSDSY</sequence>
<dbReference type="InterPro" id="IPR004474">
    <property type="entry name" value="LytR_CpsA_psr"/>
</dbReference>
<comment type="caution">
    <text evidence="8">The sequence shown here is derived from an EMBL/GenBank/DDBJ whole genome shotgun (WGS) entry which is preliminary data.</text>
</comment>
<dbReference type="InterPro" id="IPR050922">
    <property type="entry name" value="LytR/CpsA/Psr_CW_biosynth"/>
</dbReference>
<feature type="domain" description="Cell envelope-related transcriptional attenuator" evidence="7">
    <location>
        <begin position="95"/>
        <end position="241"/>
    </location>
</feature>
<keyword evidence="9" id="KW-1185">Reference proteome</keyword>
<evidence type="ECO:0000256" key="2">
    <source>
        <dbReference type="ARBA" id="ARBA00022692"/>
    </source>
</evidence>
<feature type="transmembrane region" description="Helical" evidence="6">
    <location>
        <begin position="20"/>
        <end position="43"/>
    </location>
</feature>
<evidence type="ECO:0000313" key="8">
    <source>
        <dbReference type="EMBL" id="MDZ5471931.1"/>
    </source>
</evidence>
<evidence type="ECO:0000256" key="3">
    <source>
        <dbReference type="ARBA" id="ARBA00022968"/>
    </source>
</evidence>
<proteinExistence type="inferred from homology"/>
<evidence type="ECO:0000259" key="7">
    <source>
        <dbReference type="Pfam" id="PF03816"/>
    </source>
</evidence>
<accession>A0ABU5IXT9</accession>
<evidence type="ECO:0000313" key="9">
    <source>
        <dbReference type="Proteomes" id="UP001290455"/>
    </source>
</evidence>
<organism evidence="8 9">
    <name type="scientific">Robertmurraya mangrovi</name>
    <dbReference type="NCBI Taxonomy" id="3098077"/>
    <lineage>
        <taxon>Bacteria</taxon>
        <taxon>Bacillati</taxon>
        <taxon>Bacillota</taxon>
        <taxon>Bacilli</taxon>
        <taxon>Bacillales</taxon>
        <taxon>Bacillaceae</taxon>
        <taxon>Robertmurraya</taxon>
    </lineage>
</organism>
<dbReference type="Proteomes" id="UP001290455">
    <property type="component" value="Unassembled WGS sequence"/>
</dbReference>
<gene>
    <name evidence="8" type="ORF">SM124_09245</name>
</gene>
<comment type="similarity">
    <text evidence="1">Belongs to the LytR/CpsA/Psr (LCP) family.</text>
</comment>
<evidence type="ECO:0000256" key="6">
    <source>
        <dbReference type="SAM" id="Phobius"/>
    </source>
</evidence>
<keyword evidence="6" id="KW-0472">Membrane</keyword>
<evidence type="ECO:0000256" key="5">
    <source>
        <dbReference type="SAM" id="MobiDB-lite"/>
    </source>
</evidence>
<reference evidence="8 9" key="1">
    <citation type="submission" date="2023-11" db="EMBL/GenBank/DDBJ databases">
        <title>Bacillus jintuensis, isolated from a mudflat on the Beibu Gulf coast.</title>
        <authorList>
            <person name="Li M."/>
        </authorList>
    </citation>
    <scope>NUCLEOTIDE SEQUENCE [LARGE SCALE GENOMIC DNA]</scope>
    <source>
        <strain evidence="8 9">31A1R</strain>
    </source>
</reference>
<protein>
    <submittedName>
        <fullName evidence="8">LCP family protein</fullName>
    </submittedName>
</protein>
<feature type="compositionally biased region" description="Polar residues" evidence="5">
    <location>
        <begin position="332"/>
        <end position="350"/>
    </location>
</feature>
<keyword evidence="3" id="KW-0735">Signal-anchor</keyword>
<dbReference type="Gene3D" id="3.40.630.190">
    <property type="entry name" value="LCP protein"/>
    <property type="match status" value="1"/>
</dbReference>
<keyword evidence="2 6" id="KW-0812">Transmembrane</keyword>
<feature type="region of interest" description="Disordered" evidence="5">
    <location>
        <begin position="331"/>
        <end position="350"/>
    </location>
</feature>
<keyword evidence="4 6" id="KW-1133">Transmembrane helix</keyword>